<accession>A0A1E2ULZ9</accession>
<keyword evidence="5 11" id="KW-0812">Transmembrane</keyword>
<keyword evidence="6 13" id="KW-0732">Signal</keyword>
<keyword evidence="4 11" id="KW-1134">Transmembrane beta strand</keyword>
<feature type="domain" description="TonB-dependent receptor-like beta-barrel" evidence="14">
    <location>
        <begin position="259"/>
        <end position="693"/>
    </location>
</feature>
<keyword evidence="9" id="KW-0675">Receptor</keyword>
<keyword evidence="10 11" id="KW-0998">Cell outer membrane</keyword>
<dbReference type="RefSeq" id="WP_069024093.1">
    <property type="nucleotide sequence ID" value="NZ_LVJZ01000003.1"/>
</dbReference>
<evidence type="ECO:0000256" key="10">
    <source>
        <dbReference type="ARBA" id="ARBA00023237"/>
    </source>
</evidence>
<comment type="similarity">
    <text evidence="2">Belongs to the TonB-dependent receptor family. Hemoglobin/haptoglobin binding protein subfamily.</text>
</comment>
<dbReference type="Gene3D" id="2.170.130.10">
    <property type="entry name" value="TonB-dependent receptor, plug domain"/>
    <property type="match status" value="1"/>
</dbReference>
<reference evidence="16 17" key="1">
    <citation type="submission" date="2016-03" db="EMBL/GenBank/DDBJ databases">
        <title>Chemosynthetic sulphur-oxidizing symbionts of marine invertebrate animals are capable of nitrogen fixation.</title>
        <authorList>
            <person name="Petersen J.M."/>
            <person name="Kemper A."/>
            <person name="Gruber-Vodicka H."/>
            <person name="Cardini U."/>
            <person name="Geest Mvander."/>
            <person name="Kleiner M."/>
            <person name="Bulgheresi S."/>
            <person name="Fussmann M."/>
            <person name="Herbold C."/>
            <person name="Seah B.K.B."/>
            <person name="Antony C.Paul."/>
            <person name="Liu D."/>
            <person name="Belitz A."/>
            <person name="Weber M."/>
        </authorList>
    </citation>
    <scope>NUCLEOTIDE SEQUENCE [LARGE SCALE GENOMIC DNA]</scope>
    <source>
        <strain evidence="16">G_D</strain>
    </source>
</reference>
<evidence type="ECO:0000256" key="8">
    <source>
        <dbReference type="ARBA" id="ARBA00023136"/>
    </source>
</evidence>
<feature type="chain" id="PRO_5009119007" description="TonB-dependent receptor" evidence="13">
    <location>
        <begin position="24"/>
        <end position="725"/>
    </location>
</feature>
<dbReference type="PROSITE" id="PS52016">
    <property type="entry name" value="TONB_DEPENDENT_REC_3"/>
    <property type="match status" value="1"/>
</dbReference>
<dbReference type="Proteomes" id="UP000094849">
    <property type="component" value="Unassembled WGS sequence"/>
</dbReference>
<dbReference type="PANTHER" id="PTHR30069">
    <property type="entry name" value="TONB-DEPENDENT OUTER MEMBRANE RECEPTOR"/>
    <property type="match status" value="1"/>
</dbReference>
<evidence type="ECO:0000256" key="7">
    <source>
        <dbReference type="ARBA" id="ARBA00023077"/>
    </source>
</evidence>
<dbReference type="InterPro" id="IPR012910">
    <property type="entry name" value="Plug_dom"/>
</dbReference>
<evidence type="ECO:0000256" key="5">
    <source>
        <dbReference type="ARBA" id="ARBA00022692"/>
    </source>
</evidence>
<proteinExistence type="inferred from homology"/>
<dbReference type="Pfam" id="PF00593">
    <property type="entry name" value="TonB_dep_Rec_b-barrel"/>
    <property type="match status" value="1"/>
</dbReference>
<evidence type="ECO:0000256" key="13">
    <source>
        <dbReference type="SAM" id="SignalP"/>
    </source>
</evidence>
<gene>
    <name evidence="16" type="ORF">A3196_02560</name>
</gene>
<evidence type="ECO:0000313" key="17">
    <source>
        <dbReference type="Proteomes" id="UP000094849"/>
    </source>
</evidence>
<dbReference type="GO" id="GO:0044718">
    <property type="term" value="P:siderophore transmembrane transport"/>
    <property type="evidence" value="ECO:0007669"/>
    <property type="project" value="TreeGrafter"/>
</dbReference>
<keyword evidence="3 11" id="KW-0813">Transport</keyword>
<dbReference type="InterPro" id="IPR037066">
    <property type="entry name" value="Plug_dom_sf"/>
</dbReference>
<evidence type="ECO:0000256" key="3">
    <source>
        <dbReference type="ARBA" id="ARBA00022448"/>
    </source>
</evidence>
<evidence type="ECO:0000256" key="12">
    <source>
        <dbReference type="RuleBase" id="RU003357"/>
    </source>
</evidence>
<dbReference type="Pfam" id="PF07715">
    <property type="entry name" value="Plug"/>
    <property type="match status" value="1"/>
</dbReference>
<keyword evidence="8 11" id="KW-0472">Membrane</keyword>
<keyword evidence="17" id="KW-1185">Reference proteome</keyword>
<dbReference type="CDD" id="cd01347">
    <property type="entry name" value="ligand_gated_channel"/>
    <property type="match status" value="1"/>
</dbReference>
<evidence type="ECO:0000259" key="14">
    <source>
        <dbReference type="Pfam" id="PF00593"/>
    </source>
</evidence>
<evidence type="ECO:0000256" key="11">
    <source>
        <dbReference type="PROSITE-ProRule" id="PRU01360"/>
    </source>
</evidence>
<evidence type="ECO:0000256" key="1">
    <source>
        <dbReference type="ARBA" id="ARBA00004571"/>
    </source>
</evidence>
<feature type="domain" description="TonB-dependent receptor plug" evidence="15">
    <location>
        <begin position="69"/>
        <end position="175"/>
    </location>
</feature>
<feature type="signal peptide" evidence="13">
    <location>
        <begin position="1"/>
        <end position="23"/>
    </location>
</feature>
<evidence type="ECO:0000313" key="16">
    <source>
        <dbReference type="EMBL" id="ODB95731.1"/>
    </source>
</evidence>
<dbReference type="InterPro" id="IPR039426">
    <property type="entry name" value="TonB-dep_rcpt-like"/>
</dbReference>
<keyword evidence="7 12" id="KW-0798">TonB box</keyword>
<evidence type="ECO:0000259" key="15">
    <source>
        <dbReference type="Pfam" id="PF07715"/>
    </source>
</evidence>
<dbReference type="EMBL" id="LVJZ01000003">
    <property type="protein sequence ID" value="ODB95731.1"/>
    <property type="molecule type" value="Genomic_DNA"/>
</dbReference>
<dbReference type="InterPro" id="IPR036942">
    <property type="entry name" value="Beta-barrel_TonB_sf"/>
</dbReference>
<organism evidence="16 17">
    <name type="scientific">Candidatus Thiodiazotropha endoloripes</name>
    <dbReference type="NCBI Taxonomy" id="1818881"/>
    <lineage>
        <taxon>Bacteria</taxon>
        <taxon>Pseudomonadati</taxon>
        <taxon>Pseudomonadota</taxon>
        <taxon>Gammaproteobacteria</taxon>
        <taxon>Chromatiales</taxon>
        <taxon>Sedimenticolaceae</taxon>
        <taxon>Candidatus Thiodiazotropha</taxon>
    </lineage>
</organism>
<name>A0A1E2ULZ9_9GAMM</name>
<sequence length="725" mass="81033">MPRTSCKSLIPILILSYPLATQANETSLITDQQMEEAERLFSGPVEEDYYRTDAVLVSATGSAKPVFLAPSVASVITKEEIKAMGATTLDEVLETVPGLHVYMSPSPNYQKQWSIRGVHTNDNPHVLLLINGQSVQDMLQGGRPNHLQIPVSMISRIEVIRGPGSAVHGADAFAGSVNVITKDGQEIAGSQGGYRGGSFSRKDAWALHGGTYQGWDIAMTLDTMKSEGDDERIIEEDFQSLLDQSFATNASITPKAMDTKHDLINAYLSFNRPDWQIYLWGWQERDGGSYAGLANALADGNELQNDVFQAGVSHSNDEWLNNWQFDFSLSYLYLKTATNLQLFPPGALLPIGSDGNLNFTNPAGLTLFTDGYIGFPTRTQNQYSAETTALYDGFPQHHLRLALGYRVTDVVFKAYQNWGPGVLDGTQTVVDGTLTDLTDDPRIFMPDVERRLWYLSAQDEWSFAKNWELTLGARYDRYSDFGGTFNPRAALVWQTRYDMTTKLLYGRAFRAPSFANMHAQNNPIGLGNPDLDPATLDTLELVFDYRPTADLRIAANLFVYDIEGLIAFEPDEGEATTTSQNARDQKGHGLELEGDWQFTDSLRLTSNMAWQDSEDKQTGDPVPNAPGLQAYFAGNWTFMPDWSVNAQWFWIGERERASGDNRNQIDDYSITNLTLRRQALFEHLDLAMAVRNLFDEDVREPSTSVIPDDYPMNGREIWAELQINL</sequence>
<dbReference type="GO" id="GO:0015344">
    <property type="term" value="F:siderophore uptake transmembrane transporter activity"/>
    <property type="evidence" value="ECO:0007669"/>
    <property type="project" value="TreeGrafter"/>
</dbReference>
<evidence type="ECO:0000256" key="2">
    <source>
        <dbReference type="ARBA" id="ARBA00008143"/>
    </source>
</evidence>
<comment type="subcellular location">
    <subcellularLocation>
        <location evidence="1 11">Cell outer membrane</location>
        <topology evidence="1 11">Multi-pass membrane protein</topology>
    </subcellularLocation>
</comment>
<evidence type="ECO:0000256" key="6">
    <source>
        <dbReference type="ARBA" id="ARBA00022729"/>
    </source>
</evidence>
<protein>
    <recommendedName>
        <fullName evidence="18">TonB-dependent receptor</fullName>
    </recommendedName>
</protein>
<dbReference type="PANTHER" id="PTHR30069:SF29">
    <property type="entry name" value="HEMOGLOBIN AND HEMOGLOBIN-HAPTOGLOBIN-BINDING PROTEIN 1-RELATED"/>
    <property type="match status" value="1"/>
</dbReference>
<comment type="caution">
    <text evidence="16">The sequence shown here is derived from an EMBL/GenBank/DDBJ whole genome shotgun (WGS) entry which is preliminary data.</text>
</comment>
<dbReference type="GO" id="GO:0009279">
    <property type="term" value="C:cell outer membrane"/>
    <property type="evidence" value="ECO:0007669"/>
    <property type="project" value="UniProtKB-SubCell"/>
</dbReference>
<dbReference type="AlphaFoldDB" id="A0A1E2ULZ9"/>
<dbReference type="STRING" id="1818881.A3196_02560"/>
<dbReference type="Gene3D" id="2.40.170.20">
    <property type="entry name" value="TonB-dependent receptor, beta-barrel domain"/>
    <property type="match status" value="1"/>
</dbReference>
<dbReference type="SUPFAM" id="SSF56935">
    <property type="entry name" value="Porins"/>
    <property type="match status" value="1"/>
</dbReference>
<evidence type="ECO:0000256" key="4">
    <source>
        <dbReference type="ARBA" id="ARBA00022452"/>
    </source>
</evidence>
<dbReference type="InterPro" id="IPR000531">
    <property type="entry name" value="Beta-barrel_TonB"/>
</dbReference>
<evidence type="ECO:0008006" key="18">
    <source>
        <dbReference type="Google" id="ProtNLM"/>
    </source>
</evidence>
<evidence type="ECO:0000256" key="9">
    <source>
        <dbReference type="ARBA" id="ARBA00023170"/>
    </source>
</evidence>